<organism evidence="1">
    <name type="scientific">Siphoviridae sp. ctu9a31</name>
    <dbReference type="NCBI Taxonomy" id="2825712"/>
    <lineage>
        <taxon>Viruses</taxon>
        <taxon>Duplodnaviria</taxon>
        <taxon>Heunggongvirae</taxon>
        <taxon>Uroviricota</taxon>
        <taxon>Caudoviricetes</taxon>
    </lineage>
</organism>
<name>A0A8S5Q919_9CAUD</name>
<dbReference type="EMBL" id="BK015613">
    <property type="protein sequence ID" value="DAE15839.1"/>
    <property type="molecule type" value="Genomic_DNA"/>
</dbReference>
<evidence type="ECO:0000313" key="1">
    <source>
        <dbReference type="EMBL" id="DAE15839.1"/>
    </source>
</evidence>
<reference evidence="1" key="1">
    <citation type="journal article" date="2021" name="Proc. Natl. Acad. Sci. U.S.A.">
        <title>A Catalog of Tens of Thousands of Viruses from Human Metagenomes Reveals Hidden Associations with Chronic Diseases.</title>
        <authorList>
            <person name="Tisza M.J."/>
            <person name="Buck C.B."/>
        </authorList>
    </citation>
    <scope>NUCLEOTIDE SEQUENCE</scope>
    <source>
        <strain evidence="1">Ctu9a31</strain>
    </source>
</reference>
<proteinExistence type="predicted"/>
<accession>A0A8S5Q919</accession>
<sequence length="72" mass="8061">MKYPYIVIHNGKWYNAGDEVPEEGTFLSYSKTAINRMSTSDLQLLATEQGIDNAEELTGAELKKLLIEKLGL</sequence>
<protein>
    <submittedName>
        <fullName evidence="1">Inner membrane component</fullName>
    </submittedName>
</protein>